<organism evidence="3 4">
    <name type="scientific">Tetrahymena thermophila (strain SB210)</name>
    <dbReference type="NCBI Taxonomy" id="312017"/>
    <lineage>
        <taxon>Eukaryota</taxon>
        <taxon>Sar</taxon>
        <taxon>Alveolata</taxon>
        <taxon>Ciliophora</taxon>
        <taxon>Intramacronucleata</taxon>
        <taxon>Oligohymenophorea</taxon>
        <taxon>Hymenostomatida</taxon>
        <taxon>Tetrahymenina</taxon>
        <taxon>Tetrahymenidae</taxon>
        <taxon>Tetrahymena</taxon>
    </lineage>
</organism>
<dbReference type="RefSeq" id="XP_001470615.1">
    <property type="nucleotide sequence ID" value="XM_001470578.3"/>
</dbReference>
<dbReference type="OrthoDB" id="9972365at2759"/>
<feature type="domain" description="RING-type" evidence="2">
    <location>
        <begin position="12"/>
        <end position="51"/>
    </location>
</feature>
<accession>A4VF56</accession>
<dbReference type="GO" id="GO:0008270">
    <property type="term" value="F:zinc ion binding"/>
    <property type="evidence" value="ECO:0007669"/>
    <property type="project" value="UniProtKB-KW"/>
</dbReference>
<keyword evidence="1" id="KW-0479">Metal-binding</keyword>
<dbReference type="Proteomes" id="UP000009168">
    <property type="component" value="Unassembled WGS sequence"/>
</dbReference>
<dbReference type="HOGENOM" id="CLU_1051620_0_0_1"/>
<evidence type="ECO:0000256" key="1">
    <source>
        <dbReference type="PROSITE-ProRule" id="PRU00175"/>
    </source>
</evidence>
<dbReference type="OMA" id="DICHIGR"/>
<gene>
    <name evidence="3" type="ORF">TTHERM_00649009</name>
</gene>
<dbReference type="EMBL" id="GG662698">
    <property type="protein sequence ID" value="EDK31284.1"/>
    <property type="molecule type" value="Genomic_DNA"/>
</dbReference>
<dbReference type="SUPFAM" id="SSF49599">
    <property type="entry name" value="TRAF domain-like"/>
    <property type="match status" value="1"/>
</dbReference>
<keyword evidence="1" id="KW-0863">Zinc-finger</keyword>
<reference evidence="4" key="1">
    <citation type="journal article" date="2006" name="PLoS Biol.">
        <title>Macronuclear genome sequence of the ciliate Tetrahymena thermophila, a model eukaryote.</title>
        <authorList>
            <person name="Eisen J.A."/>
            <person name="Coyne R.S."/>
            <person name="Wu M."/>
            <person name="Wu D."/>
            <person name="Thiagarajan M."/>
            <person name="Wortman J.R."/>
            <person name="Badger J.H."/>
            <person name="Ren Q."/>
            <person name="Amedeo P."/>
            <person name="Jones K.M."/>
            <person name="Tallon L.J."/>
            <person name="Delcher A.L."/>
            <person name="Salzberg S.L."/>
            <person name="Silva J.C."/>
            <person name="Haas B.J."/>
            <person name="Majoros W.H."/>
            <person name="Farzad M."/>
            <person name="Carlton J.M."/>
            <person name="Smith R.K. Jr."/>
            <person name="Garg J."/>
            <person name="Pearlman R.E."/>
            <person name="Karrer K.M."/>
            <person name="Sun L."/>
            <person name="Manning G."/>
            <person name="Elde N.C."/>
            <person name="Turkewitz A.P."/>
            <person name="Asai D.J."/>
            <person name="Wilkes D.E."/>
            <person name="Wang Y."/>
            <person name="Cai H."/>
            <person name="Collins K."/>
            <person name="Stewart B.A."/>
            <person name="Lee S.R."/>
            <person name="Wilamowska K."/>
            <person name="Weinberg Z."/>
            <person name="Ruzzo W.L."/>
            <person name="Wloga D."/>
            <person name="Gaertig J."/>
            <person name="Frankel J."/>
            <person name="Tsao C.-C."/>
            <person name="Gorovsky M.A."/>
            <person name="Keeling P.J."/>
            <person name="Waller R.F."/>
            <person name="Patron N.J."/>
            <person name="Cherry J.M."/>
            <person name="Stover N.A."/>
            <person name="Krieger C.J."/>
            <person name="del Toro C."/>
            <person name="Ryder H.F."/>
            <person name="Williamson S.C."/>
            <person name="Barbeau R.A."/>
            <person name="Hamilton E.P."/>
            <person name="Orias E."/>
        </authorList>
    </citation>
    <scope>NUCLEOTIDE SEQUENCE [LARGE SCALE GENOMIC DNA]</scope>
    <source>
        <strain evidence="4">SB210</strain>
    </source>
</reference>
<dbReference type="eggNOG" id="ENOG502SF09">
    <property type="taxonomic scope" value="Eukaryota"/>
</dbReference>
<dbReference type="KEGG" id="tet:TTHERM_00649009"/>
<name>A4VF56_TETTS</name>
<proteinExistence type="predicted"/>
<evidence type="ECO:0000313" key="3">
    <source>
        <dbReference type="EMBL" id="EDK31284.1"/>
    </source>
</evidence>
<keyword evidence="1" id="KW-0862">Zinc</keyword>
<dbReference type="InterPro" id="IPR001841">
    <property type="entry name" value="Znf_RING"/>
</dbReference>
<dbReference type="Gene3D" id="3.30.40.10">
    <property type="entry name" value="Zinc/RING finger domain, C3HC4 (zinc finger)"/>
    <property type="match status" value="2"/>
</dbReference>
<evidence type="ECO:0000313" key="4">
    <source>
        <dbReference type="Proteomes" id="UP000009168"/>
    </source>
</evidence>
<dbReference type="SUPFAM" id="SSF57850">
    <property type="entry name" value="RING/U-box"/>
    <property type="match status" value="1"/>
</dbReference>
<dbReference type="AlphaFoldDB" id="A4VF56"/>
<dbReference type="PROSITE" id="PS50089">
    <property type="entry name" value="ZF_RING_2"/>
    <property type="match status" value="1"/>
</dbReference>
<dbReference type="GeneID" id="7841638"/>
<dbReference type="InterPro" id="IPR013083">
    <property type="entry name" value="Znf_RING/FYVE/PHD"/>
</dbReference>
<dbReference type="InParanoid" id="A4VF56"/>
<sequence length="265" mass="29930">MKGQLEEEDIMCIVCQEVPSNAHTSSCCGCVLCEDCTSLTLRSSKFCPHCRNQNPKFEKNMYLIKLINKFPVICKYECGHVSQVSDIKNHYKNCPKKMYSCSVCEYQGKQQDFFNHITSVHKDEIMQKFDKSIEEQSRTPSISVQKIDPLLEVKNSKGDICHIGRTSKFFCGKTVGHRCNTCDGQCGPDDGCNCPPCMELDLKYRNLQGKNALVNAEGKVAFLSKGSFYCGTLNDSYGKCGQIGYKCRFCTSLTSDLPYYKHLLQ</sequence>
<protein>
    <recommendedName>
        <fullName evidence="2">RING-type domain-containing protein</fullName>
    </recommendedName>
</protein>
<keyword evidence="4" id="KW-1185">Reference proteome</keyword>
<evidence type="ECO:0000259" key="2">
    <source>
        <dbReference type="PROSITE" id="PS50089"/>
    </source>
</evidence>